<dbReference type="Gene3D" id="3.40.140.120">
    <property type="match status" value="1"/>
</dbReference>
<keyword evidence="2" id="KW-1162">Viral penetration into host cytoplasm</keyword>
<proteinExistence type="predicted"/>
<gene>
    <name evidence="4" type="ORF">UFOVP540_17</name>
</gene>
<evidence type="ECO:0000256" key="2">
    <source>
        <dbReference type="ARBA" id="ARBA00023009"/>
    </source>
</evidence>
<dbReference type="Gene3D" id="3.30.1120.70">
    <property type="match status" value="1"/>
</dbReference>
<sequence length="370" mass="40954">MGIFTRAVPKESKPTVQAQYAPQVLSTPLLTSLVPAQSITRELALEIPSVVRARNLICATIASMPLELYRKSTGEELGKPVWMDQPAINQPRSVTIAYTVDSLLFYGWSIWIIKSRYQEDGRPASYEWIPNARVSPYYGDSEGHFIEGYYVDQTFYSNNDVVTFQSLNDGVLTSGARVLRAALDLEIASAVAASTPMPTGYISNSGADLDPKEVQGLLAAWKSARSQRNTAYLTSTLSYNAVSYSPKEMLYNEAKQDYATQISRLMNCDAFYLSADANNSMTYSNLLDSRKQFVSLTLQPFISAIEDRLSMNDVTANGNQVRFDLDASFLRANPMDELLVIEKLLALGLITLEQAMEMTDLTPNGSEGMS</sequence>
<evidence type="ECO:0000256" key="3">
    <source>
        <dbReference type="ARBA" id="ARBA00023219"/>
    </source>
</evidence>
<dbReference type="Gene3D" id="1.20.1270.210">
    <property type="match status" value="1"/>
</dbReference>
<dbReference type="Pfam" id="PF04860">
    <property type="entry name" value="Phage_portal"/>
    <property type="match status" value="1"/>
</dbReference>
<keyword evidence="2" id="KW-1160">Virus entry into host cell</keyword>
<keyword evidence="3" id="KW-0231">Viral genome packaging</keyword>
<reference evidence="4" key="1">
    <citation type="submission" date="2020-04" db="EMBL/GenBank/DDBJ databases">
        <authorList>
            <person name="Chiriac C."/>
            <person name="Salcher M."/>
            <person name="Ghai R."/>
            <person name="Kavagutti S V."/>
        </authorList>
    </citation>
    <scope>NUCLEOTIDE SEQUENCE</scope>
</reference>
<keyword evidence="2" id="KW-1171">Viral genome ejection through host cell envelope</keyword>
<keyword evidence="1" id="KW-0118">Viral capsid assembly</keyword>
<keyword evidence="1" id="KW-1188">Viral release from host cell</keyword>
<dbReference type="InterPro" id="IPR006944">
    <property type="entry name" value="Phage/GTA_portal"/>
</dbReference>
<evidence type="ECO:0000256" key="1">
    <source>
        <dbReference type="ARBA" id="ARBA00022950"/>
    </source>
</evidence>
<accession>A0A6J5MW86</accession>
<organism evidence="4">
    <name type="scientific">uncultured Caudovirales phage</name>
    <dbReference type="NCBI Taxonomy" id="2100421"/>
    <lineage>
        <taxon>Viruses</taxon>
        <taxon>Duplodnaviria</taxon>
        <taxon>Heunggongvirae</taxon>
        <taxon>Uroviricota</taxon>
        <taxon>Caudoviricetes</taxon>
        <taxon>Peduoviridae</taxon>
        <taxon>Maltschvirus</taxon>
        <taxon>Maltschvirus maltsch</taxon>
    </lineage>
</organism>
<evidence type="ECO:0000313" key="4">
    <source>
        <dbReference type="EMBL" id="CAB4149376.1"/>
    </source>
</evidence>
<protein>
    <submittedName>
        <fullName evidence="4">Portal_HK97, phage portal protein, HK97 family</fullName>
    </submittedName>
</protein>
<dbReference type="EMBL" id="LR796515">
    <property type="protein sequence ID" value="CAB4149376.1"/>
    <property type="molecule type" value="Genomic_DNA"/>
</dbReference>
<name>A0A6J5MW86_9CAUD</name>